<dbReference type="Proteomes" id="UP000568106">
    <property type="component" value="Unassembled WGS sequence"/>
</dbReference>
<dbReference type="SMART" id="SM00448">
    <property type="entry name" value="REC"/>
    <property type="match status" value="1"/>
</dbReference>
<dbReference type="PROSITE" id="PS00675">
    <property type="entry name" value="SIGMA54_INTERACT_1"/>
    <property type="match status" value="1"/>
</dbReference>
<evidence type="ECO:0000313" key="10">
    <source>
        <dbReference type="EMBL" id="MBB5316795.1"/>
    </source>
</evidence>
<dbReference type="PROSITE" id="PS00688">
    <property type="entry name" value="SIGMA54_INTERACT_3"/>
    <property type="match status" value="1"/>
</dbReference>
<dbReference type="EMBL" id="JACHDY010000002">
    <property type="protein sequence ID" value="MBB5316795.1"/>
    <property type="molecule type" value="Genomic_DNA"/>
</dbReference>
<dbReference type="FunFam" id="3.40.50.300:FF:000006">
    <property type="entry name" value="DNA-binding transcriptional regulator NtrC"/>
    <property type="match status" value="1"/>
</dbReference>
<organism evidence="10 11">
    <name type="scientific">Tunturiibacter empetritectus</name>
    <dbReference type="NCBI Taxonomy" id="3069691"/>
    <lineage>
        <taxon>Bacteria</taxon>
        <taxon>Pseudomonadati</taxon>
        <taxon>Acidobacteriota</taxon>
        <taxon>Terriglobia</taxon>
        <taxon>Terriglobales</taxon>
        <taxon>Acidobacteriaceae</taxon>
        <taxon>Tunturiibacter</taxon>
    </lineage>
</organism>
<keyword evidence="2" id="KW-0067">ATP-binding</keyword>
<keyword evidence="4" id="KW-0238">DNA-binding</keyword>
<evidence type="ECO:0000256" key="1">
    <source>
        <dbReference type="ARBA" id="ARBA00022741"/>
    </source>
</evidence>
<evidence type="ECO:0000256" key="7">
    <source>
        <dbReference type="SAM" id="MobiDB-lite"/>
    </source>
</evidence>
<dbReference type="GO" id="GO:0005524">
    <property type="term" value="F:ATP binding"/>
    <property type="evidence" value="ECO:0007669"/>
    <property type="project" value="UniProtKB-KW"/>
</dbReference>
<accession>A0A7W8MRH6</accession>
<dbReference type="Gene3D" id="3.40.50.2300">
    <property type="match status" value="1"/>
</dbReference>
<feature type="region of interest" description="Disordered" evidence="7">
    <location>
        <begin position="1"/>
        <end position="47"/>
    </location>
</feature>
<dbReference type="InterPro" id="IPR058031">
    <property type="entry name" value="AAA_lid_NorR"/>
</dbReference>
<dbReference type="InterPro" id="IPR003593">
    <property type="entry name" value="AAA+_ATPase"/>
</dbReference>
<keyword evidence="3" id="KW-0805">Transcription regulation</keyword>
<feature type="domain" description="Sigma-54 factor interaction" evidence="8">
    <location>
        <begin position="211"/>
        <end position="439"/>
    </location>
</feature>
<dbReference type="GO" id="GO:0006355">
    <property type="term" value="P:regulation of DNA-templated transcription"/>
    <property type="evidence" value="ECO:0007669"/>
    <property type="project" value="InterPro"/>
</dbReference>
<evidence type="ECO:0000256" key="4">
    <source>
        <dbReference type="ARBA" id="ARBA00023125"/>
    </source>
</evidence>
<dbReference type="PANTHER" id="PTHR32071">
    <property type="entry name" value="TRANSCRIPTIONAL REGULATORY PROTEIN"/>
    <property type="match status" value="1"/>
</dbReference>
<reference evidence="10" key="1">
    <citation type="submission" date="2020-08" db="EMBL/GenBank/DDBJ databases">
        <title>Genomic Encyclopedia of Type Strains, Phase IV (KMG-V): Genome sequencing to study the core and pangenomes of soil and plant-associated prokaryotes.</title>
        <authorList>
            <person name="Whitman W."/>
        </authorList>
    </citation>
    <scope>NUCLEOTIDE SEQUENCE [LARGE SCALE GENOMIC DNA]</scope>
    <source>
        <strain evidence="10">M8UP27</strain>
    </source>
</reference>
<evidence type="ECO:0000259" key="8">
    <source>
        <dbReference type="PROSITE" id="PS50045"/>
    </source>
</evidence>
<evidence type="ECO:0000256" key="3">
    <source>
        <dbReference type="ARBA" id="ARBA00023015"/>
    </source>
</evidence>
<dbReference type="Gene3D" id="1.10.8.60">
    <property type="match status" value="1"/>
</dbReference>
<dbReference type="InterPro" id="IPR001789">
    <property type="entry name" value="Sig_transdc_resp-reg_receiver"/>
</dbReference>
<evidence type="ECO:0000256" key="2">
    <source>
        <dbReference type="ARBA" id="ARBA00022840"/>
    </source>
</evidence>
<dbReference type="Pfam" id="PF25601">
    <property type="entry name" value="AAA_lid_14"/>
    <property type="match status" value="1"/>
</dbReference>
<dbReference type="Pfam" id="PF02954">
    <property type="entry name" value="HTH_8"/>
    <property type="match status" value="1"/>
</dbReference>
<proteinExistence type="predicted"/>
<feature type="modified residue" description="4-aspartylphosphate" evidence="6">
    <location>
        <position position="121"/>
    </location>
</feature>
<dbReference type="SUPFAM" id="SSF52172">
    <property type="entry name" value="CheY-like"/>
    <property type="match status" value="1"/>
</dbReference>
<dbReference type="Gene3D" id="1.10.10.60">
    <property type="entry name" value="Homeodomain-like"/>
    <property type="match status" value="1"/>
</dbReference>
<keyword evidence="6" id="KW-0597">Phosphoprotein</keyword>
<dbReference type="PRINTS" id="PR01590">
    <property type="entry name" value="HTHFIS"/>
</dbReference>
<keyword evidence="1" id="KW-0547">Nucleotide-binding</keyword>
<dbReference type="InterPro" id="IPR002078">
    <property type="entry name" value="Sigma_54_int"/>
</dbReference>
<dbReference type="InterPro" id="IPR025662">
    <property type="entry name" value="Sigma_54_int_dom_ATP-bd_1"/>
</dbReference>
<evidence type="ECO:0000256" key="5">
    <source>
        <dbReference type="ARBA" id="ARBA00023163"/>
    </source>
</evidence>
<dbReference type="SUPFAM" id="SSF52540">
    <property type="entry name" value="P-loop containing nucleoside triphosphate hydrolases"/>
    <property type="match status" value="1"/>
</dbReference>
<dbReference type="InterPro" id="IPR009057">
    <property type="entry name" value="Homeodomain-like_sf"/>
</dbReference>
<dbReference type="Pfam" id="PF00072">
    <property type="entry name" value="Response_reg"/>
    <property type="match status" value="1"/>
</dbReference>
<evidence type="ECO:0000313" key="11">
    <source>
        <dbReference type="Proteomes" id="UP000568106"/>
    </source>
</evidence>
<dbReference type="GO" id="GO:0043565">
    <property type="term" value="F:sequence-specific DNA binding"/>
    <property type="evidence" value="ECO:0007669"/>
    <property type="project" value="InterPro"/>
</dbReference>
<dbReference type="InterPro" id="IPR002197">
    <property type="entry name" value="HTH_Fis"/>
</dbReference>
<name>A0A7W8MRH6_9BACT</name>
<gene>
    <name evidence="10" type="ORF">HDF09_001464</name>
</gene>
<keyword evidence="5" id="KW-0804">Transcription</keyword>
<evidence type="ECO:0000259" key="9">
    <source>
        <dbReference type="PROSITE" id="PS50110"/>
    </source>
</evidence>
<dbReference type="PROSITE" id="PS50110">
    <property type="entry name" value="RESPONSE_REGULATORY"/>
    <property type="match status" value="1"/>
</dbReference>
<dbReference type="Pfam" id="PF00158">
    <property type="entry name" value="Sigma54_activat"/>
    <property type="match status" value="1"/>
</dbReference>
<dbReference type="PANTHER" id="PTHR32071:SF14">
    <property type="entry name" value="TRANSCRIPTIONAL REGULATORY PROTEIN RTCR"/>
    <property type="match status" value="1"/>
</dbReference>
<feature type="domain" description="Response regulatory" evidence="9">
    <location>
        <begin position="72"/>
        <end position="186"/>
    </location>
</feature>
<dbReference type="InterPro" id="IPR027417">
    <property type="entry name" value="P-loop_NTPase"/>
</dbReference>
<dbReference type="InterPro" id="IPR011006">
    <property type="entry name" value="CheY-like_superfamily"/>
</dbReference>
<dbReference type="SMART" id="SM00382">
    <property type="entry name" value="AAA"/>
    <property type="match status" value="1"/>
</dbReference>
<dbReference type="Gene3D" id="3.40.50.300">
    <property type="entry name" value="P-loop containing nucleotide triphosphate hydrolases"/>
    <property type="match status" value="1"/>
</dbReference>
<sequence>MDRMLRTTGFETAGAGVSGGVSMLSERTNGERMRDDGGADSPSGVLVGVSPVSAPDARAHAVSSAEHLGLLHVLVVDDDEAVRKACCQIAAGMGFEVVGAESATAARAILKQRRIDLLLLDLKLPGGGGLPLLEQVKALHPDMAVIVMTAFATVSSAVEAMRIGAGDYLTKPFALEELTAVLERTGQQLHMDVQSRQLRERLRTQQGMGGLVGRSPEMEKLYRILSKVAYSTHPVLILGESGTGKELVARSIHFNGPNAAKPFVPVDCGSLVPTLIESELFGHVKGAFTGADRAKEGLLASAEGGTVFLDEIGELPLDLQAKLLRALQEKEVRPVGATQARPISARVLAATNRDLATMVEQGRFRKDLYFRLNVVNLRIPPLRDRRDDIAVLATHFLKQMEKETGVVRSFSDSMLRTIAEYDWPGNVRELENAIERACALSSGPVLHLGDLPTQLQNFRMQQGPAIHATEEDEPMRSEAMGSSQDGIVSIAEMERQAILGTIRQLKGDKLMAAKLLGIGKTTLYRKLKEYGITEGMGD</sequence>
<evidence type="ECO:0000256" key="6">
    <source>
        <dbReference type="PROSITE-ProRule" id="PRU00169"/>
    </source>
</evidence>
<dbReference type="SUPFAM" id="SSF46689">
    <property type="entry name" value="Homeodomain-like"/>
    <property type="match status" value="1"/>
</dbReference>
<dbReference type="CDD" id="cd00009">
    <property type="entry name" value="AAA"/>
    <property type="match status" value="1"/>
</dbReference>
<comment type="caution">
    <text evidence="10">The sequence shown here is derived from an EMBL/GenBank/DDBJ whole genome shotgun (WGS) entry which is preliminary data.</text>
</comment>
<dbReference type="PROSITE" id="PS00676">
    <property type="entry name" value="SIGMA54_INTERACT_2"/>
    <property type="match status" value="1"/>
</dbReference>
<dbReference type="InterPro" id="IPR025944">
    <property type="entry name" value="Sigma_54_int_dom_CS"/>
</dbReference>
<dbReference type="InterPro" id="IPR025943">
    <property type="entry name" value="Sigma_54_int_dom_ATP-bd_2"/>
</dbReference>
<feature type="compositionally biased region" description="Basic and acidic residues" evidence="7">
    <location>
        <begin position="28"/>
        <end position="37"/>
    </location>
</feature>
<protein>
    <submittedName>
        <fullName evidence="10">Two-component system response regulator HydG</fullName>
    </submittedName>
</protein>
<dbReference type="GO" id="GO:0000160">
    <property type="term" value="P:phosphorelay signal transduction system"/>
    <property type="evidence" value="ECO:0007669"/>
    <property type="project" value="InterPro"/>
</dbReference>
<dbReference type="PROSITE" id="PS50045">
    <property type="entry name" value="SIGMA54_INTERACT_4"/>
    <property type="match status" value="1"/>
</dbReference>
<dbReference type="AlphaFoldDB" id="A0A7W8MRH6"/>
<keyword evidence="11" id="KW-1185">Reference proteome</keyword>